<dbReference type="InterPro" id="IPR009951">
    <property type="entry name" value="Host-nuc_inhib_Gam"/>
</dbReference>
<protein>
    <recommendedName>
        <fullName evidence="4">Phage protein</fullName>
    </recommendedName>
</protein>
<dbReference type="Proteomes" id="UP000051790">
    <property type="component" value="Unassembled WGS sequence"/>
</dbReference>
<dbReference type="GO" id="GO:0042262">
    <property type="term" value="P:DNA protection"/>
    <property type="evidence" value="ECO:0007669"/>
    <property type="project" value="InterPro"/>
</dbReference>
<keyword evidence="3" id="KW-1185">Reference proteome</keyword>
<dbReference type="AlphaFoldDB" id="A0A0R1QVC2"/>
<name>A0A0R1QVC2_9LACO</name>
<proteinExistence type="predicted"/>
<keyword evidence="1" id="KW-0175">Coiled coil</keyword>
<organism evidence="2 3">
    <name type="scientific">Lacticaseibacillus manihotivorans DSM 13343 = JCM 12514</name>
    <dbReference type="NCBI Taxonomy" id="1423769"/>
    <lineage>
        <taxon>Bacteria</taxon>
        <taxon>Bacillati</taxon>
        <taxon>Bacillota</taxon>
        <taxon>Bacilli</taxon>
        <taxon>Lactobacillales</taxon>
        <taxon>Lactobacillaceae</taxon>
        <taxon>Lacticaseibacillus</taxon>
    </lineage>
</organism>
<feature type="coiled-coil region" evidence="1">
    <location>
        <begin position="50"/>
        <end position="77"/>
    </location>
</feature>
<accession>A0A0R1QVC2</accession>
<dbReference type="EMBL" id="AZEU01000134">
    <property type="protein sequence ID" value="KRL45096.1"/>
    <property type="molecule type" value="Genomic_DNA"/>
</dbReference>
<evidence type="ECO:0000313" key="3">
    <source>
        <dbReference type="Proteomes" id="UP000051790"/>
    </source>
</evidence>
<evidence type="ECO:0008006" key="4">
    <source>
        <dbReference type="Google" id="ProtNLM"/>
    </source>
</evidence>
<sequence>MMQPSSTTEPTFNPEQSEFDKIREEIDQFGEAKQGFVTDEGKAGWAFREMAKIARENQKTRDQAEMAIKQIEDWRDAKVGKNDSFYSYLEHELLAYSENQRQKDPKYRLDTPFGKVTIRTTKTPKAKITDATQVLNFVKANWNPHVQDEVIKRTEKVGITDLKPFINIAKGKVFDEDGEMIPGVEVVPAGVESSTVKPTPITEVL</sequence>
<dbReference type="RefSeq" id="WP_056963564.1">
    <property type="nucleotide sequence ID" value="NZ_AZEU01000134.1"/>
</dbReference>
<dbReference type="SUPFAM" id="SSF161266">
    <property type="entry name" value="Gam-like"/>
    <property type="match status" value="1"/>
</dbReference>
<evidence type="ECO:0000313" key="2">
    <source>
        <dbReference type="EMBL" id="KRL45096.1"/>
    </source>
</evidence>
<evidence type="ECO:0000256" key="1">
    <source>
        <dbReference type="SAM" id="Coils"/>
    </source>
</evidence>
<gene>
    <name evidence="2" type="ORF">FD01_GL000886</name>
</gene>
<dbReference type="OrthoDB" id="1908548at2"/>
<dbReference type="PATRIC" id="fig|1423769.4.peg.949"/>
<comment type="caution">
    <text evidence="2">The sequence shown here is derived from an EMBL/GenBank/DDBJ whole genome shotgun (WGS) entry which is preliminary data.</text>
</comment>
<reference evidence="2 3" key="1">
    <citation type="journal article" date="2015" name="Genome Announc.">
        <title>Expanding the biotechnology potential of lactobacilli through comparative genomics of 213 strains and associated genera.</title>
        <authorList>
            <person name="Sun Z."/>
            <person name="Harris H.M."/>
            <person name="McCann A."/>
            <person name="Guo C."/>
            <person name="Argimon S."/>
            <person name="Zhang W."/>
            <person name="Yang X."/>
            <person name="Jeffery I.B."/>
            <person name="Cooney J.C."/>
            <person name="Kagawa T.F."/>
            <person name="Liu W."/>
            <person name="Song Y."/>
            <person name="Salvetti E."/>
            <person name="Wrobel A."/>
            <person name="Rasinkangas P."/>
            <person name="Parkhill J."/>
            <person name="Rea M.C."/>
            <person name="O'Sullivan O."/>
            <person name="Ritari J."/>
            <person name="Douillard F.P."/>
            <person name="Paul Ross R."/>
            <person name="Yang R."/>
            <person name="Briner A.E."/>
            <person name="Felis G.E."/>
            <person name="de Vos W.M."/>
            <person name="Barrangou R."/>
            <person name="Klaenhammer T.R."/>
            <person name="Caufield P.W."/>
            <person name="Cui Y."/>
            <person name="Zhang H."/>
            <person name="O'Toole P.W."/>
        </authorList>
    </citation>
    <scope>NUCLEOTIDE SEQUENCE [LARGE SCALE GENOMIC DNA]</scope>
    <source>
        <strain evidence="2 3">DSM 13343</strain>
    </source>
</reference>
<dbReference type="Pfam" id="PF07352">
    <property type="entry name" value="Phage_Mu_Gam"/>
    <property type="match status" value="1"/>
</dbReference>
<dbReference type="GO" id="GO:0003690">
    <property type="term" value="F:double-stranded DNA binding"/>
    <property type="evidence" value="ECO:0007669"/>
    <property type="project" value="InterPro"/>
</dbReference>